<dbReference type="InterPro" id="IPR036864">
    <property type="entry name" value="Zn2-C6_fun-type_DNA-bd_sf"/>
</dbReference>
<dbReference type="AlphaFoldDB" id="G8BSK8"/>
<evidence type="ECO:0000313" key="9">
    <source>
        <dbReference type="EMBL" id="CCE62829.1"/>
    </source>
</evidence>
<keyword evidence="10" id="KW-1185">Reference proteome</keyword>
<dbReference type="RefSeq" id="XP_003685263.1">
    <property type="nucleotide sequence ID" value="XM_003685215.1"/>
</dbReference>
<dbReference type="KEGG" id="tpf:TPHA_0D01900"/>
<evidence type="ECO:0000256" key="5">
    <source>
        <dbReference type="ARBA" id="ARBA00023163"/>
    </source>
</evidence>
<dbReference type="InterPro" id="IPR001138">
    <property type="entry name" value="Zn2Cys6_DnaBD"/>
</dbReference>
<dbReference type="SMART" id="SM00066">
    <property type="entry name" value="GAL4"/>
    <property type="match status" value="1"/>
</dbReference>
<dbReference type="InterPro" id="IPR050675">
    <property type="entry name" value="OAF3"/>
</dbReference>
<gene>
    <name evidence="9" type="primary">TPHA0D01900</name>
    <name evidence="9" type="ordered locus">TPHA_0D01900</name>
</gene>
<evidence type="ECO:0000256" key="7">
    <source>
        <dbReference type="SAM" id="MobiDB-lite"/>
    </source>
</evidence>
<feature type="region of interest" description="Disordered" evidence="7">
    <location>
        <begin position="213"/>
        <end position="252"/>
    </location>
</feature>
<dbReference type="GO" id="GO:0045944">
    <property type="term" value="P:positive regulation of transcription by RNA polymerase II"/>
    <property type="evidence" value="ECO:0007669"/>
    <property type="project" value="TreeGrafter"/>
</dbReference>
<keyword evidence="1" id="KW-0479">Metal-binding</keyword>
<reference evidence="9 10" key="1">
    <citation type="journal article" date="2011" name="Proc. Natl. Acad. Sci. U.S.A.">
        <title>Evolutionary erosion of yeast sex chromosomes by mating-type switching accidents.</title>
        <authorList>
            <person name="Gordon J.L."/>
            <person name="Armisen D."/>
            <person name="Proux-Wera E."/>
            <person name="Oheigeartaigh S.S."/>
            <person name="Byrne K.P."/>
            <person name="Wolfe K.H."/>
        </authorList>
    </citation>
    <scope>NUCLEOTIDE SEQUENCE [LARGE SCALE GENOMIC DNA]</scope>
    <source>
        <strain evidence="10">ATCC 24235 / CBS 4417 / NBRC 1672 / NRRL Y-8282 / UCD 70-5</strain>
    </source>
</reference>
<keyword evidence="6" id="KW-0539">Nucleus</keyword>
<proteinExistence type="predicted"/>
<evidence type="ECO:0000313" key="10">
    <source>
        <dbReference type="Proteomes" id="UP000005666"/>
    </source>
</evidence>
<organism evidence="9 10">
    <name type="scientific">Tetrapisispora phaffii (strain ATCC 24235 / CBS 4417 / NBRC 1672 / NRRL Y-8282 / UCD 70-5)</name>
    <name type="common">Yeast</name>
    <name type="synonym">Fabospora phaffii</name>
    <dbReference type="NCBI Taxonomy" id="1071381"/>
    <lineage>
        <taxon>Eukaryota</taxon>
        <taxon>Fungi</taxon>
        <taxon>Dikarya</taxon>
        <taxon>Ascomycota</taxon>
        <taxon>Saccharomycotina</taxon>
        <taxon>Saccharomycetes</taxon>
        <taxon>Saccharomycetales</taxon>
        <taxon>Saccharomycetaceae</taxon>
        <taxon>Tetrapisispora</taxon>
    </lineage>
</organism>
<accession>G8BSK8</accession>
<protein>
    <recommendedName>
        <fullName evidence="8">Zn(2)-C6 fungal-type domain-containing protein</fullName>
    </recommendedName>
</protein>
<dbReference type="PROSITE" id="PS00463">
    <property type="entry name" value="ZN2_CY6_FUNGAL_1"/>
    <property type="match status" value="1"/>
</dbReference>
<evidence type="ECO:0000256" key="4">
    <source>
        <dbReference type="ARBA" id="ARBA00023125"/>
    </source>
</evidence>
<dbReference type="GO" id="GO:0000981">
    <property type="term" value="F:DNA-binding transcription factor activity, RNA polymerase II-specific"/>
    <property type="evidence" value="ECO:0007669"/>
    <property type="project" value="InterPro"/>
</dbReference>
<name>G8BSK8_TETPH</name>
<keyword evidence="2" id="KW-0862">Zinc</keyword>
<evidence type="ECO:0000256" key="1">
    <source>
        <dbReference type="ARBA" id="ARBA00022723"/>
    </source>
</evidence>
<dbReference type="OMA" id="DICHINQ"/>
<dbReference type="PANTHER" id="PTHR31069:SF21">
    <property type="entry name" value="CHROMATIN STRUCTURE-REMODELING COMPLEX PROTEIN RSC3-RELATED"/>
    <property type="match status" value="1"/>
</dbReference>
<dbReference type="PANTHER" id="PTHR31069">
    <property type="entry name" value="OLEATE-ACTIVATED TRANSCRIPTION FACTOR 1-RELATED"/>
    <property type="match status" value="1"/>
</dbReference>
<evidence type="ECO:0000256" key="3">
    <source>
        <dbReference type="ARBA" id="ARBA00023015"/>
    </source>
</evidence>
<dbReference type="EMBL" id="HE612859">
    <property type="protein sequence ID" value="CCE62829.1"/>
    <property type="molecule type" value="Genomic_DNA"/>
</dbReference>
<keyword evidence="5" id="KW-0804">Transcription</keyword>
<dbReference type="SUPFAM" id="SSF57701">
    <property type="entry name" value="Zn2/Cys6 DNA-binding domain"/>
    <property type="match status" value="1"/>
</dbReference>
<dbReference type="GO" id="GO:0000978">
    <property type="term" value="F:RNA polymerase II cis-regulatory region sequence-specific DNA binding"/>
    <property type="evidence" value="ECO:0007669"/>
    <property type="project" value="TreeGrafter"/>
</dbReference>
<dbReference type="GO" id="GO:0005634">
    <property type="term" value="C:nucleus"/>
    <property type="evidence" value="ECO:0007669"/>
    <property type="project" value="TreeGrafter"/>
</dbReference>
<keyword evidence="3" id="KW-0805">Transcription regulation</keyword>
<feature type="domain" description="Zn(2)-C6 fungal-type" evidence="8">
    <location>
        <begin position="14"/>
        <end position="45"/>
    </location>
</feature>
<dbReference type="OrthoDB" id="4456959at2759"/>
<feature type="region of interest" description="Disordered" evidence="7">
    <location>
        <begin position="56"/>
        <end position="77"/>
    </location>
</feature>
<dbReference type="GeneID" id="11534403"/>
<sequence>MFDSQGRRFRKPPACRQCRKRKIGCDRVKPICGNCFRSGKHDCAYPELIGGSFEDTGSGYDDNGSSHNNGGSSNFNQGVQIYRSKETSQLLKDNPELASMEQIREYNTRQQLLNSQNANKNETPISLETAKFIPRTTTKLTSSMKHLLTTKKVISANDDDLGLNWIQGPAIMDLSHSNYVTRDLILKEYNFIKLRLLELQEITGKKIRVDLDMLDRDGNNNGTQSESDKRSPDGSASTMDNNSSIGKQMGDNLADNHLHKKKKIKLLQSTSNSFAMDELSNYGSELLDPKDLFTILDNNSDNGITNNMNNNNSENETNDALIIVDNPNLLFSTNYLVKRDKFLENYYKKIENVVGVSFNHLLPSIVENNNKNKYSQGYNDHISFPSKIIMRDVLDQFHDIFSADDIASMFFIDDLESINNNINKFGRDPKFSRKSLNIESLVSLGELSVIALLVQEYISLMDENSMGKNLKELLKNLMTYNDLFLKNILLIKNILPKREGFLNTLQSLQFFSLLQFFEMISVNNVDFGLTNYDDIFLARKFSLNYETENINLNKFWNFIFKNYCYRNVLKGDIPAMVMSNDFNTSIISDPQLLTDIKLLESQTKLLKYMHLPANAVSIKKVELMRNNLEHLSADLKNKDIYKVLDSGINGPTEFLSNYVNMSKMINAKYMLRLEFMLLLQYNKLKDAVKLETTILSLFGHITEIFEKVATYLNSDSVQTRLLTSKCCLNIIDDMLSYCISIFQQILFSFTLQSTNASVDEASKLSLGKCLDEFGLLFKGIKFTLEEVTRKYQQSTAILSKILCRAVVALKYWTLCNQDYQSRTIVNQHSAFDGISTYDKLEEGRINNIDEILKKFKSAMKTPEVNSTEETASNDARTLGITESNVSDVYASFFM</sequence>
<dbReference type="Gene3D" id="4.10.240.10">
    <property type="entry name" value="Zn(2)-C6 fungal-type DNA-binding domain"/>
    <property type="match status" value="1"/>
</dbReference>
<feature type="compositionally biased region" description="Polar residues" evidence="7">
    <location>
        <begin position="234"/>
        <end position="246"/>
    </location>
</feature>
<dbReference type="eggNOG" id="ENOG502SKX4">
    <property type="taxonomic scope" value="Eukaryota"/>
</dbReference>
<dbReference type="HOGENOM" id="CLU_017671_0_0_1"/>
<keyword evidence="4" id="KW-0238">DNA-binding</keyword>
<dbReference type="CDD" id="cd00067">
    <property type="entry name" value="GAL4"/>
    <property type="match status" value="1"/>
</dbReference>
<evidence type="ECO:0000256" key="2">
    <source>
        <dbReference type="ARBA" id="ARBA00022833"/>
    </source>
</evidence>
<feature type="compositionally biased region" description="Low complexity" evidence="7">
    <location>
        <begin position="57"/>
        <end position="76"/>
    </location>
</feature>
<dbReference type="Pfam" id="PF00172">
    <property type="entry name" value="Zn_clus"/>
    <property type="match status" value="1"/>
</dbReference>
<dbReference type="GO" id="GO:0008270">
    <property type="term" value="F:zinc ion binding"/>
    <property type="evidence" value="ECO:0007669"/>
    <property type="project" value="InterPro"/>
</dbReference>
<evidence type="ECO:0000256" key="6">
    <source>
        <dbReference type="ARBA" id="ARBA00023242"/>
    </source>
</evidence>
<evidence type="ECO:0000259" key="8">
    <source>
        <dbReference type="PROSITE" id="PS50048"/>
    </source>
</evidence>
<dbReference type="Proteomes" id="UP000005666">
    <property type="component" value="Chromosome 4"/>
</dbReference>
<dbReference type="PROSITE" id="PS50048">
    <property type="entry name" value="ZN2_CY6_FUNGAL_2"/>
    <property type="match status" value="1"/>
</dbReference>